<dbReference type="InterPro" id="IPR050811">
    <property type="entry name" value="Phosphate_ABC_transporter"/>
</dbReference>
<evidence type="ECO:0000256" key="1">
    <source>
        <dbReference type="ARBA" id="ARBA00002841"/>
    </source>
</evidence>
<evidence type="ECO:0000313" key="13">
    <source>
        <dbReference type="EMBL" id="QSQ08388.1"/>
    </source>
</evidence>
<dbReference type="GO" id="GO:0005886">
    <property type="term" value="C:plasma membrane"/>
    <property type="evidence" value="ECO:0007669"/>
    <property type="project" value="UniProtKB-SubCell"/>
</dbReference>
<dbReference type="KEGG" id="kme:H0A61_00710"/>
<comment type="subunit">
    <text evidence="4 10">The complex is composed of two ATP-binding proteins (PstB), two transmembrane proteins (PstC and PstA) and a solute-binding protein (PstS).</text>
</comment>
<feature type="chain" id="PRO_5039756377" description="Phosphate-binding protein" evidence="10">
    <location>
        <begin position="19"/>
        <end position="277"/>
    </location>
</feature>
<evidence type="ECO:0000256" key="7">
    <source>
        <dbReference type="ARBA" id="ARBA00022729"/>
    </source>
</evidence>
<evidence type="ECO:0000256" key="9">
    <source>
        <dbReference type="ARBA" id="ARBA00023288"/>
    </source>
</evidence>
<gene>
    <name evidence="13" type="primary">pstS1</name>
    <name evidence="13" type="ORF">H0A61_00710</name>
</gene>
<comment type="function">
    <text evidence="10">Involved in the system for phosphate transport across the cytoplasmic membrane.</text>
</comment>
<dbReference type="RefSeq" id="WP_206708601.1">
    <property type="nucleotide sequence ID" value="NZ_CP059066.1"/>
</dbReference>
<feature type="region of interest" description="Disordered" evidence="11">
    <location>
        <begin position="24"/>
        <end position="46"/>
    </location>
</feature>
<keyword evidence="9 10" id="KW-0449">Lipoprotein</keyword>
<keyword evidence="7 10" id="KW-0732">Signal</keyword>
<feature type="compositionally biased region" description="Basic and acidic residues" evidence="11">
    <location>
        <begin position="24"/>
        <end position="36"/>
    </location>
</feature>
<dbReference type="InterPro" id="IPR024370">
    <property type="entry name" value="PBP_domain"/>
</dbReference>
<organism evidence="13 14">
    <name type="scientific">Koleobacter methoxysyntrophicus</name>
    <dbReference type="NCBI Taxonomy" id="2751313"/>
    <lineage>
        <taxon>Bacteria</taxon>
        <taxon>Bacillati</taxon>
        <taxon>Bacillota</taxon>
        <taxon>Clostridia</taxon>
        <taxon>Koleobacterales</taxon>
        <taxon>Koleobacteraceae</taxon>
        <taxon>Koleobacter</taxon>
    </lineage>
</organism>
<feature type="domain" description="PBP" evidence="12">
    <location>
        <begin position="33"/>
        <end position="263"/>
    </location>
</feature>
<dbReference type="PROSITE" id="PS51257">
    <property type="entry name" value="PROKAR_LIPOPROTEIN"/>
    <property type="match status" value="1"/>
</dbReference>
<keyword evidence="5 10" id="KW-0813">Transport</keyword>
<keyword evidence="6 10" id="KW-0592">Phosphate transport</keyword>
<dbReference type="SUPFAM" id="SSF53850">
    <property type="entry name" value="Periplasmic binding protein-like II"/>
    <property type="match status" value="1"/>
</dbReference>
<evidence type="ECO:0000259" key="12">
    <source>
        <dbReference type="Pfam" id="PF12849"/>
    </source>
</evidence>
<evidence type="ECO:0000256" key="4">
    <source>
        <dbReference type="ARBA" id="ARBA00011529"/>
    </source>
</evidence>
<evidence type="ECO:0000256" key="11">
    <source>
        <dbReference type="SAM" id="MobiDB-lite"/>
    </source>
</evidence>
<keyword evidence="8 10" id="KW-0564">Palmitate</keyword>
<evidence type="ECO:0000256" key="2">
    <source>
        <dbReference type="ARBA" id="ARBA00004193"/>
    </source>
</evidence>
<comment type="function">
    <text evidence="1">Part of the ABC transporter complex PstSACB involved in phosphate import.</text>
</comment>
<reference evidence="13" key="1">
    <citation type="submission" date="2020-07" db="EMBL/GenBank/DDBJ databases">
        <title>Koleobacter methoxysyntrophicus gen. nov., sp. nov., a novel anaerobic bacterium isolated from deep subsurface oil field and proposal of Koleobacterales ord. nov. in the phylum Firmicutes.</title>
        <authorList>
            <person name="Sakamoto S."/>
            <person name="Tamaki H."/>
        </authorList>
    </citation>
    <scope>NUCLEOTIDE SEQUENCE</scope>
    <source>
        <strain evidence="13">NRmbB1</strain>
    </source>
</reference>
<evidence type="ECO:0000256" key="5">
    <source>
        <dbReference type="ARBA" id="ARBA00022448"/>
    </source>
</evidence>
<accession>A0A8A0RLA2</accession>
<dbReference type="InterPro" id="IPR011862">
    <property type="entry name" value="Phos-bd"/>
</dbReference>
<dbReference type="AlphaFoldDB" id="A0A8A0RLA2"/>
<dbReference type="PANTHER" id="PTHR30570">
    <property type="entry name" value="PERIPLASMIC PHOSPHATE BINDING COMPONENT OF PHOSPHATE ABC TRANSPORTER"/>
    <property type="match status" value="1"/>
</dbReference>
<dbReference type="PANTHER" id="PTHR30570:SF1">
    <property type="entry name" value="PHOSPHATE-BINDING PROTEIN PSTS"/>
    <property type="match status" value="1"/>
</dbReference>
<keyword evidence="14" id="KW-1185">Reference proteome</keyword>
<protein>
    <recommendedName>
        <fullName evidence="10">Phosphate-binding protein</fullName>
    </recommendedName>
</protein>
<evidence type="ECO:0000256" key="10">
    <source>
        <dbReference type="RuleBase" id="RU367119"/>
    </source>
</evidence>
<keyword evidence="10" id="KW-1003">Cell membrane</keyword>
<evidence type="ECO:0000313" key="14">
    <source>
        <dbReference type="Proteomes" id="UP000662904"/>
    </source>
</evidence>
<dbReference type="CDD" id="cd13653">
    <property type="entry name" value="PBP2_phosphate_like_1"/>
    <property type="match status" value="1"/>
</dbReference>
<dbReference type="GO" id="GO:0042301">
    <property type="term" value="F:phosphate ion binding"/>
    <property type="evidence" value="ECO:0007669"/>
    <property type="project" value="UniProtKB-UniRule"/>
</dbReference>
<evidence type="ECO:0000256" key="3">
    <source>
        <dbReference type="ARBA" id="ARBA00008725"/>
    </source>
</evidence>
<dbReference type="Proteomes" id="UP000662904">
    <property type="component" value="Chromosome"/>
</dbReference>
<feature type="signal peptide" evidence="10">
    <location>
        <begin position="1"/>
        <end position="18"/>
    </location>
</feature>
<keyword evidence="10" id="KW-0472">Membrane</keyword>
<evidence type="ECO:0000256" key="8">
    <source>
        <dbReference type="ARBA" id="ARBA00023139"/>
    </source>
</evidence>
<dbReference type="EMBL" id="CP059066">
    <property type="protein sequence ID" value="QSQ08388.1"/>
    <property type="molecule type" value="Genomic_DNA"/>
</dbReference>
<proteinExistence type="inferred from homology"/>
<evidence type="ECO:0000256" key="6">
    <source>
        <dbReference type="ARBA" id="ARBA00022592"/>
    </source>
</evidence>
<dbReference type="GO" id="GO:0006817">
    <property type="term" value="P:phosphate ion transport"/>
    <property type="evidence" value="ECO:0007669"/>
    <property type="project" value="UniProtKB-UniRule"/>
</dbReference>
<dbReference type="Gene3D" id="3.40.190.10">
    <property type="entry name" value="Periplasmic binding protein-like II"/>
    <property type="match status" value="2"/>
</dbReference>
<feature type="compositionally biased region" description="Polar residues" evidence="11">
    <location>
        <begin position="37"/>
        <end position="46"/>
    </location>
</feature>
<sequence>MFKKVLLLVLITALLVSAAACGGKEEGKPQETKSEELSGTITTAGSTSVQPISEVLAEAFQEKHPKVTVNVQGGGSSAGTKAAMTGAADIGAASRKLKESEKSLHCFTIALDGIAIVVHPENPVSDLTLQQIQDIFAGKITNWKHVGGNDEPIVPVNREEGSGTRGAFTEIVMGEVPYVETAIVQPSTGAVKATVAGDKNAIGYISLASLSSEVKAVKVDGIEATAENIKKGTYKVARPFNYVTKEEPQGLVKAFIDFVLSEEGQKIMESEGLIRVK</sequence>
<dbReference type="NCBIfam" id="TIGR02136">
    <property type="entry name" value="ptsS_2"/>
    <property type="match status" value="1"/>
</dbReference>
<comment type="similarity">
    <text evidence="3 10">Belongs to the PstS family.</text>
</comment>
<dbReference type="Pfam" id="PF12849">
    <property type="entry name" value="PBP_like_2"/>
    <property type="match status" value="1"/>
</dbReference>
<comment type="subcellular location">
    <subcellularLocation>
        <location evidence="2 10">Cell membrane</location>
        <topology evidence="2 10">Lipid-anchor</topology>
    </subcellularLocation>
</comment>
<name>A0A8A0RLA2_9FIRM</name>